<dbReference type="EMBL" id="JBJHQH010000003">
    <property type="protein sequence ID" value="MFK9090787.1"/>
    <property type="molecule type" value="Genomic_DNA"/>
</dbReference>
<proteinExistence type="predicted"/>
<feature type="domain" description="YheO-like" evidence="1">
    <location>
        <begin position="12"/>
        <end position="122"/>
    </location>
</feature>
<protein>
    <submittedName>
        <fullName evidence="3">Transcriptional regulator</fullName>
    </submittedName>
</protein>
<feature type="domain" description="Transcriptional regulator DauR-like HTH" evidence="2">
    <location>
        <begin position="172"/>
        <end position="230"/>
    </location>
</feature>
<evidence type="ECO:0000313" key="3">
    <source>
        <dbReference type="EMBL" id="MFK9090787.1"/>
    </source>
</evidence>
<dbReference type="Pfam" id="PF08348">
    <property type="entry name" value="PAS_6"/>
    <property type="match status" value="1"/>
</dbReference>
<dbReference type="RefSeq" id="WP_406579480.1">
    <property type="nucleotide sequence ID" value="NZ_JBJHQH010000003.1"/>
</dbReference>
<dbReference type="PANTHER" id="PTHR35568:SF1">
    <property type="entry name" value="TRANSCRIPTIONAL REGULATOR DAUR"/>
    <property type="match status" value="1"/>
</dbReference>
<evidence type="ECO:0000259" key="1">
    <source>
        <dbReference type="Pfam" id="PF08348"/>
    </source>
</evidence>
<dbReference type="PANTHER" id="PTHR35568">
    <property type="entry name" value="TRANSCRIPTIONAL REGULATOR DAUR"/>
    <property type="match status" value="1"/>
</dbReference>
<comment type="caution">
    <text evidence="3">The sequence shown here is derived from an EMBL/GenBank/DDBJ whole genome shotgun (WGS) entry which is preliminary data.</text>
</comment>
<name>A0ABW8RDN7_9BACI</name>
<dbReference type="Pfam" id="PF13309">
    <property type="entry name" value="HTH_22"/>
    <property type="match status" value="1"/>
</dbReference>
<dbReference type="InterPro" id="IPR039445">
    <property type="entry name" value="DauR-like_HTH"/>
</dbReference>
<gene>
    <name evidence="3" type="ORF">ACJEBI_04745</name>
</gene>
<sequence length="238" mass="27148">MNKKVKKKEVIDHYKKLVEFLGIVLGENYEVILHIIEKGNSYVGAIANNHISGRTVNAPLTGLALKMMKDKKYHDNDYVTNYKGFTKLGAEVRGSTYFIKDENNELIGMLCINFDTSKHKKIANDILDLVQTQLNMISPKVEEMAFSEIETIEEHSDNEIIEYFSDSIEEVVNSIVDPSLLNPNIVLKQEQKIDIIKQLHKKGIFQLKGAVSQVAELLNISEPSVYRYLKMIDKDKSK</sequence>
<dbReference type="InterPro" id="IPR013559">
    <property type="entry name" value="YheO"/>
</dbReference>
<keyword evidence="4" id="KW-1185">Reference proteome</keyword>
<dbReference type="InterPro" id="IPR039446">
    <property type="entry name" value="DauR-like"/>
</dbReference>
<organism evidence="3 4">
    <name type="scientific">Bacillus salipaludis</name>
    <dbReference type="NCBI Taxonomy" id="2547811"/>
    <lineage>
        <taxon>Bacteria</taxon>
        <taxon>Bacillati</taxon>
        <taxon>Bacillota</taxon>
        <taxon>Bacilli</taxon>
        <taxon>Bacillales</taxon>
        <taxon>Bacillaceae</taxon>
        <taxon>Bacillus</taxon>
    </lineage>
</organism>
<dbReference type="Proteomes" id="UP001623041">
    <property type="component" value="Unassembled WGS sequence"/>
</dbReference>
<accession>A0ABW8RDN7</accession>
<reference evidence="3 4" key="1">
    <citation type="submission" date="2024-11" db="EMBL/GenBank/DDBJ databases">
        <authorList>
            <person name="Lucas J.A."/>
        </authorList>
    </citation>
    <scope>NUCLEOTIDE SEQUENCE [LARGE SCALE GENOMIC DNA]</scope>
    <source>
        <strain evidence="3 4">Z 5.4</strain>
    </source>
</reference>
<evidence type="ECO:0000313" key="4">
    <source>
        <dbReference type="Proteomes" id="UP001623041"/>
    </source>
</evidence>
<evidence type="ECO:0000259" key="2">
    <source>
        <dbReference type="Pfam" id="PF13309"/>
    </source>
</evidence>